<feature type="transmembrane region" description="Helical" evidence="8">
    <location>
        <begin position="324"/>
        <end position="346"/>
    </location>
</feature>
<evidence type="ECO:0000256" key="3">
    <source>
        <dbReference type="ARBA" id="ARBA00022475"/>
    </source>
</evidence>
<dbReference type="PANTHER" id="PTHR43528">
    <property type="entry name" value="ALPHA-KETOGLUTARATE PERMEASE"/>
    <property type="match status" value="1"/>
</dbReference>
<keyword evidence="11" id="KW-1185">Reference proteome</keyword>
<evidence type="ECO:0000313" key="10">
    <source>
        <dbReference type="EMBL" id="MDV5169789.1"/>
    </source>
</evidence>
<evidence type="ECO:0000313" key="11">
    <source>
        <dbReference type="Proteomes" id="UP001186452"/>
    </source>
</evidence>
<feature type="transmembrane region" description="Helical" evidence="8">
    <location>
        <begin position="294"/>
        <end position="312"/>
    </location>
</feature>
<feature type="transmembrane region" description="Helical" evidence="8">
    <location>
        <begin position="386"/>
        <end position="405"/>
    </location>
</feature>
<protein>
    <submittedName>
        <fullName evidence="10">MFS transporter</fullName>
    </submittedName>
</protein>
<dbReference type="InterPro" id="IPR020846">
    <property type="entry name" value="MFS_dom"/>
</dbReference>
<evidence type="ECO:0000256" key="4">
    <source>
        <dbReference type="ARBA" id="ARBA00022692"/>
    </source>
</evidence>
<evidence type="ECO:0000256" key="7">
    <source>
        <dbReference type="ARBA" id="ARBA00023136"/>
    </source>
</evidence>
<dbReference type="InterPro" id="IPR036259">
    <property type="entry name" value="MFS_trans_sf"/>
</dbReference>
<dbReference type="Gene3D" id="1.20.1250.20">
    <property type="entry name" value="MFS general substrate transporter like domains"/>
    <property type="match status" value="2"/>
</dbReference>
<feature type="transmembrane region" description="Helical" evidence="8">
    <location>
        <begin position="16"/>
        <end position="36"/>
    </location>
</feature>
<dbReference type="EMBL" id="JAWJZI010000004">
    <property type="protein sequence ID" value="MDV5169789.1"/>
    <property type="molecule type" value="Genomic_DNA"/>
</dbReference>
<feature type="transmembrane region" description="Helical" evidence="8">
    <location>
        <begin position="228"/>
        <end position="250"/>
    </location>
</feature>
<dbReference type="InterPro" id="IPR051084">
    <property type="entry name" value="H+-coupled_symporters"/>
</dbReference>
<sequence>MMNLKHMSEVSIQHRILAYIVLLAGHFFYAYNFVIIDYVRPFIVDSYDSITLAHTAQFYTWQSVGALLGAIVAAKIAGKRGLIFVALLNGAATLVNIALTDYMTWSIARLVIGFSLGAYATIAFTVMTGMFPSSIRGKMTAFLSSMFSVALIFMGGYAAYLSSIDAPWQGLMVAGGLPPIIIAGLMALFIPSEKRYIAFGAENIEKTETGEEKKGSWGEMFSVNYRRFTICCLLLAGLNFYGYQFFSGFVTTYLKEVRMFDAATVGLIFSIASFGNLVGGWVWGAISDKWGRKVNAFGFILAGVMSAAFFVAPSNVEIMGLNLLAILGLLYNFGLSSSLIWGGYFIELFPSHLRGYGAALFHGGRIIGMWAPMVLVFIQSQTSLETAMWGSPIVWFVAAFVWLSLPETVKHGVFAKNKSDQLATEK</sequence>
<feature type="transmembrane region" description="Helical" evidence="8">
    <location>
        <begin position="358"/>
        <end position="380"/>
    </location>
</feature>
<organism evidence="10 11">
    <name type="scientific">Photobacterium rosenbergii</name>
    <dbReference type="NCBI Taxonomy" id="294936"/>
    <lineage>
        <taxon>Bacteria</taxon>
        <taxon>Pseudomonadati</taxon>
        <taxon>Pseudomonadota</taxon>
        <taxon>Gammaproteobacteria</taxon>
        <taxon>Vibrionales</taxon>
        <taxon>Vibrionaceae</taxon>
        <taxon>Photobacterium</taxon>
    </lineage>
</organism>
<feature type="transmembrane region" description="Helical" evidence="8">
    <location>
        <begin position="56"/>
        <end position="74"/>
    </location>
</feature>
<dbReference type="InterPro" id="IPR011701">
    <property type="entry name" value="MFS"/>
</dbReference>
<feature type="transmembrane region" description="Helical" evidence="8">
    <location>
        <begin position="262"/>
        <end position="282"/>
    </location>
</feature>
<gene>
    <name evidence="10" type="ORF">R2X38_12375</name>
</gene>
<feature type="transmembrane region" description="Helical" evidence="8">
    <location>
        <begin position="139"/>
        <end position="160"/>
    </location>
</feature>
<keyword evidence="5" id="KW-0769">Symport</keyword>
<evidence type="ECO:0000259" key="9">
    <source>
        <dbReference type="PROSITE" id="PS50850"/>
    </source>
</evidence>
<dbReference type="RefSeq" id="WP_317522799.1">
    <property type="nucleotide sequence ID" value="NZ_JAWJZI010000004.1"/>
</dbReference>
<feature type="domain" description="Major facilitator superfamily (MFS) profile" evidence="9">
    <location>
        <begin position="1"/>
        <end position="409"/>
    </location>
</feature>
<dbReference type="SUPFAM" id="SSF103473">
    <property type="entry name" value="MFS general substrate transporter"/>
    <property type="match status" value="1"/>
</dbReference>
<evidence type="ECO:0000256" key="8">
    <source>
        <dbReference type="SAM" id="Phobius"/>
    </source>
</evidence>
<keyword evidence="2" id="KW-0813">Transport</keyword>
<name>A0ABU3ZI58_9GAMM</name>
<dbReference type="PROSITE" id="PS50850">
    <property type="entry name" value="MFS"/>
    <property type="match status" value="1"/>
</dbReference>
<keyword evidence="4 8" id="KW-0812">Transmembrane</keyword>
<comment type="subcellular location">
    <subcellularLocation>
        <location evidence="1">Cell membrane</location>
        <topology evidence="1">Multi-pass membrane protein</topology>
    </subcellularLocation>
</comment>
<evidence type="ECO:0000256" key="2">
    <source>
        <dbReference type="ARBA" id="ARBA00022448"/>
    </source>
</evidence>
<evidence type="ECO:0000256" key="5">
    <source>
        <dbReference type="ARBA" id="ARBA00022847"/>
    </source>
</evidence>
<keyword evidence="6 8" id="KW-1133">Transmembrane helix</keyword>
<comment type="caution">
    <text evidence="10">The sequence shown here is derived from an EMBL/GenBank/DDBJ whole genome shotgun (WGS) entry which is preliminary data.</text>
</comment>
<feature type="transmembrane region" description="Helical" evidence="8">
    <location>
        <begin position="105"/>
        <end position="127"/>
    </location>
</feature>
<dbReference type="Proteomes" id="UP001186452">
    <property type="component" value="Unassembled WGS sequence"/>
</dbReference>
<keyword evidence="7 8" id="KW-0472">Membrane</keyword>
<evidence type="ECO:0000256" key="1">
    <source>
        <dbReference type="ARBA" id="ARBA00004651"/>
    </source>
</evidence>
<reference evidence="10 11" key="1">
    <citation type="submission" date="2023-10" db="EMBL/GenBank/DDBJ databases">
        <title>Marine bacteria isolated from horseshoe crab.</title>
        <authorList>
            <person name="Cheng T.H."/>
        </authorList>
    </citation>
    <scope>NUCLEOTIDE SEQUENCE [LARGE SCALE GENOMIC DNA]</scope>
    <source>
        <strain evidence="10 11">HSC6</strain>
    </source>
</reference>
<evidence type="ECO:0000256" key="6">
    <source>
        <dbReference type="ARBA" id="ARBA00022989"/>
    </source>
</evidence>
<dbReference type="PANTHER" id="PTHR43528:SF1">
    <property type="entry name" value="ALPHA-KETOGLUTARATE PERMEASE"/>
    <property type="match status" value="1"/>
</dbReference>
<feature type="transmembrane region" description="Helical" evidence="8">
    <location>
        <begin position="166"/>
        <end position="190"/>
    </location>
</feature>
<accession>A0ABU3ZI58</accession>
<feature type="transmembrane region" description="Helical" evidence="8">
    <location>
        <begin position="81"/>
        <end position="99"/>
    </location>
</feature>
<proteinExistence type="predicted"/>
<keyword evidence="3" id="KW-1003">Cell membrane</keyword>
<dbReference type="Pfam" id="PF07690">
    <property type="entry name" value="MFS_1"/>
    <property type="match status" value="1"/>
</dbReference>